<gene>
    <name evidence="2" type="ORF">BSL78_05533</name>
</gene>
<dbReference type="Proteomes" id="UP000230750">
    <property type="component" value="Unassembled WGS sequence"/>
</dbReference>
<reference evidence="2 3" key="1">
    <citation type="journal article" date="2017" name="PLoS Biol.">
        <title>The sea cucumber genome provides insights into morphological evolution and visceral regeneration.</title>
        <authorList>
            <person name="Zhang X."/>
            <person name="Sun L."/>
            <person name="Yuan J."/>
            <person name="Sun Y."/>
            <person name="Gao Y."/>
            <person name="Zhang L."/>
            <person name="Li S."/>
            <person name="Dai H."/>
            <person name="Hamel J.F."/>
            <person name="Liu C."/>
            <person name="Yu Y."/>
            <person name="Liu S."/>
            <person name="Lin W."/>
            <person name="Guo K."/>
            <person name="Jin S."/>
            <person name="Xu P."/>
            <person name="Storey K.B."/>
            <person name="Huan P."/>
            <person name="Zhang T."/>
            <person name="Zhou Y."/>
            <person name="Zhang J."/>
            <person name="Lin C."/>
            <person name="Li X."/>
            <person name="Xing L."/>
            <person name="Huo D."/>
            <person name="Sun M."/>
            <person name="Wang L."/>
            <person name="Mercier A."/>
            <person name="Li F."/>
            <person name="Yang H."/>
            <person name="Xiang J."/>
        </authorList>
    </citation>
    <scope>NUCLEOTIDE SEQUENCE [LARGE SCALE GENOMIC DNA]</scope>
    <source>
        <strain evidence="2">Shaxun</strain>
        <tissue evidence="2">Muscle</tissue>
    </source>
</reference>
<dbReference type="STRING" id="307972.A0A2G8LBA2"/>
<dbReference type="GO" id="GO:0019902">
    <property type="term" value="F:phosphatase binding"/>
    <property type="evidence" value="ECO:0007669"/>
    <property type="project" value="InterPro"/>
</dbReference>
<dbReference type="EMBL" id="MRZV01000139">
    <property type="protein sequence ID" value="PIK57543.1"/>
    <property type="molecule type" value="Genomic_DNA"/>
</dbReference>
<sequence length="451" mass="50852">MDDIPKAIPGKWYWKEDSSSLEFQASVIQAVDPKDKKGRKKNLVVGDYGGRRDRLTPNRFDSKHGVGTGVSTTTKSQRHGLVSRSARSAKGTEKDTTVTLARVKTVTLSLLNEVNVNTESFEKALCGLPQFDEFLLGLLNYFAAFFDKLALGKPKQAMTTQPSQAELRAKAEIEASMATAQRKLAQSYCVLVLGMLDQKIIIWDVEDKECPQPIKTEKRMRFVSLSNFTFLVPDIKGKKERDIKDPMQELSQSLYRFCVHFVWIVFSRKEHELISKEVGRLLRSDVFNPALRVKHAPPEDAENLREERRQFLEDTKLTPAERRRQIEKRPAITSIVNKRSPVIVSLLPTPKEKNGWLFDRLELDPVASSDEIEEKNSSSSYKTKVGIIGEPLNLFNTSTLAPLGSEQDEENSDETQSKKENSANNGQSKGLGRQLTAQSQATDVFSDDEEQ</sequence>
<proteinExistence type="predicted"/>
<feature type="region of interest" description="Disordered" evidence="1">
    <location>
        <begin position="56"/>
        <end position="90"/>
    </location>
</feature>
<organism evidence="2 3">
    <name type="scientific">Stichopus japonicus</name>
    <name type="common">Sea cucumber</name>
    <dbReference type="NCBI Taxonomy" id="307972"/>
    <lineage>
        <taxon>Eukaryota</taxon>
        <taxon>Metazoa</taxon>
        <taxon>Echinodermata</taxon>
        <taxon>Eleutherozoa</taxon>
        <taxon>Echinozoa</taxon>
        <taxon>Holothuroidea</taxon>
        <taxon>Aspidochirotacea</taxon>
        <taxon>Aspidochirotida</taxon>
        <taxon>Stichopodidae</taxon>
        <taxon>Apostichopus</taxon>
    </lineage>
</organism>
<dbReference type="AlphaFoldDB" id="A0A2G8LBA2"/>
<keyword evidence="3" id="KW-1185">Reference proteome</keyword>
<dbReference type="OrthoDB" id="6724830at2759"/>
<comment type="caution">
    <text evidence="2">The sequence shown here is derived from an EMBL/GenBank/DDBJ whole genome shotgun (WGS) entry which is preliminary data.</text>
</comment>
<name>A0A2G8LBA2_STIJA</name>
<dbReference type="PANTHER" id="PTHR21055:SF3">
    <property type="entry name" value="PROTEIN PHOSPHATASE 1 REGULATORY SUBUNIT 36"/>
    <property type="match status" value="1"/>
</dbReference>
<protein>
    <submittedName>
        <fullName evidence="2">Uncharacterized protein</fullName>
    </submittedName>
</protein>
<evidence type="ECO:0000256" key="1">
    <source>
        <dbReference type="SAM" id="MobiDB-lite"/>
    </source>
</evidence>
<dbReference type="Pfam" id="PF14895">
    <property type="entry name" value="PPPI_inhib"/>
    <property type="match status" value="1"/>
</dbReference>
<evidence type="ECO:0000313" key="2">
    <source>
        <dbReference type="EMBL" id="PIK57543.1"/>
    </source>
</evidence>
<feature type="region of interest" description="Disordered" evidence="1">
    <location>
        <begin position="401"/>
        <end position="451"/>
    </location>
</feature>
<dbReference type="PANTHER" id="PTHR21055">
    <property type="entry name" value="PROTEIN PHOSPHATASE 1 REGULATORY SUBUNIT 36"/>
    <property type="match status" value="1"/>
</dbReference>
<evidence type="ECO:0000313" key="3">
    <source>
        <dbReference type="Proteomes" id="UP000230750"/>
    </source>
</evidence>
<dbReference type="InterPro" id="IPR026142">
    <property type="entry name" value="Pro_pase_1_reg_su_36"/>
</dbReference>
<accession>A0A2G8LBA2</accession>